<dbReference type="Proteomes" id="UP000501240">
    <property type="component" value="Chromosome"/>
</dbReference>
<evidence type="ECO:0000313" key="1">
    <source>
        <dbReference type="EMBL" id="QKG21076.1"/>
    </source>
</evidence>
<keyword evidence="2" id="KW-1185">Reference proteome</keyword>
<name>A0A7D3VWV4_ACTVE</name>
<accession>A0A7D3VWV4</accession>
<protein>
    <submittedName>
        <fullName evidence="1">Uncharacterized protein</fullName>
    </submittedName>
</protein>
<gene>
    <name evidence="1" type="ORF">ACTIVE_2714</name>
</gene>
<dbReference type="RefSeq" id="WP_173095403.1">
    <property type="nucleotide sequence ID" value="NZ_CP053892.1"/>
</dbReference>
<proteinExistence type="predicted"/>
<dbReference type="AlphaFoldDB" id="A0A7D3VWV4"/>
<evidence type="ECO:0000313" key="2">
    <source>
        <dbReference type="Proteomes" id="UP000501240"/>
    </source>
</evidence>
<organism evidence="1 2">
    <name type="scientific">Actinomadura verrucosospora</name>
    <dbReference type="NCBI Taxonomy" id="46165"/>
    <lineage>
        <taxon>Bacteria</taxon>
        <taxon>Bacillati</taxon>
        <taxon>Actinomycetota</taxon>
        <taxon>Actinomycetes</taxon>
        <taxon>Streptosporangiales</taxon>
        <taxon>Thermomonosporaceae</taxon>
        <taxon>Actinomadura</taxon>
    </lineage>
</organism>
<sequence length="210" mass="23138">MNLHSDTPPAPFWVDAEYDREYASDSVSRYGVYVRDRLDGSFAECWDGTWGEPSTSLAEFAAAAWRTATGPVMAPGYVRHHSRVLSTCVERSQWNGTLVAAVSLVAPWPTALAQSFDWQRGRYWRDWPTELRGEGYDYVDPTEKDVTEYPFMQASLALTFAVPVGLLPAAPSGPTDGVEYAARQAVAGLATELNRMVGPVLDVLEGGRSR</sequence>
<dbReference type="EMBL" id="CP053892">
    <property type="protein sequence ID" value="QKG21076.1"/>
    <property type="molecule type" value="Genomic_DNA"/>
</dbReference>
<reference evidence="1 2" key="1">
    <citation type="submission" date="2020-05" db="EMBL/GenBank/DDBJ databases">
        <title>Actinomadura verrucosospora NRRL-B18236 (PFL_A860) Genome sequencing and assembly.</title>
        <authorList>
            <person name="Samborskyy M."/>
        </authorList>
    </citation>
    <scope>NUCLEOTIDE SEQUENCE [LARGE SCALE GENOMIC DNA]</scope>
    <source>
        <strain evidence="1 2">NRRL:B18236</strain>
    </source>
</reference>